<organism evidence="1">
    <name type="scientific">Pithovirus LCDPAC02</name>
    <dbReference type="NCBI Taxonomy" id="2506601"/>
    <lineage>
        <taxon>Viruses</taxon>
        <taxon>Pithoviruses</taxon>
    </lineage>
</organism>
<gene>
    <name evidence="1" type="ORF">LCDPAC02_02430</name>
</gene>
<reference evidence="1" key="1">
    <citation type="journal article" date="2019" name="MBio">
        <title>Virus Genomes from Deep Sea Sediments Expand the Ocean Megavirome and Support Independent Origins of Viral Gigantism.</title>
        <authorList>
            <person name="Backstrom D."/>
            <person name="Yutin N."/>
            <person name="Jorgensen S.L."/>
            <person name="Dharamshi J."/>
            <person name="Homa F."/>
            <person name="Zaremba-Niedwiedzka K."/>
            <person name="Spang A."/>
            <person name="Wolf Y.I."/>
            <person name="Koonin E.V."/>
            <person name="Ettema T.J."/>
        </authorList>
    </citation>
    <scope>NUCLEOTIDE SEQUENCE</scope>
</reference>
<name>A0A481YRF0_9VIRU</name>
<accession>A0A481YRF0</accession>
<sequence>MIKIKNNALKIKLRIFFEKYAKNHNIILYEQQYRNIVLYLFSLIKNGYINIIYDKHLISKLENIETVLKFYKNQVIINKKR</sequence>
<dbReference type="EMBL" id="MK500302">
    <property type="protein sequence ID" value="QBK85044.1"/>
    <property type="molecule type" value="Genomic_DNA"/>
</dbReference>
<evidence type="ECO:0000313" key="1">
    <source>
        <dbReference type="EMBL" id="QBK85044.1"/>
    </source>
</evidence>
<proteinExistence type="predicted"/>
<protein>
    <submittedName>
        <fullName evidence="1">Uncharacterized protein</fullName>
    </submittedName>
</protein>